<feature type="domain" description="Surface antigen" evidence="3">
    <location>
        <begin position="72"/>
        <end position="177"/>
    </location>
</feature>
<accession>A0ABV2LFK2</accession>
<comment type="caution">
    <text evidence="4">The sequence shown here is derived from an EMBL/GenBank/DDBJ whole genome shotgun (WGS) entry which is preliminary data.</text>
</comment>
<name>A0ABV2LFK2_9HYPH</name>
<evidence type="ECO:0000259" key="3">
    <source>
        <dbReference type="Pfam" id="PF16998"/>
    </source>
</evidence>
<feature type="transmembrane region" description="Helical" evidence="2">
    <location>
        <begin position="27"/>
        <end position="47"/>
    </location>
</feature>
<evidence type="ECO:0000313" key="4">
    <source>
        <dbReference type="EMBL" id="MET3695505.1"/>
    </source>
</evidence>
<keyword evidence="5" id="KW-1185">Reference proteome</keyword>
<dbReference type="Pfam" id="PF16998">
    <property type="entry name" value="17kDa_Anti_2"/>
    <property type="match status" value="1"/>
</dbReference>
<organism evidence="4 5">
    <name type="scientific">Methylobacterium goesingense</name>
    <dbReference type="NCBI Taxonomy" id="243690"/>
    <lineage>
        <taxon>Bacteria</taxon>
        <taxon>Pseudomonadati</taxon>
        <taxon>Pseudomonadota</taxon>
        <taxon>Alphaproteobacteria</taxon>
        <taxon>Hyphomicrobiales</taxon>
        <taxon>Methylobacteriaceae</taxon>
        <taxon>Methylobacterium</taxon>
    </lineage>
</organism>
<dbReference type="EMBL" id="JBEPMM010000030">
    <property type="protein sequence ID" value="MET3695505.1"/>
    <property type="molecule type" value="Genomic_DNA"/>
</dbReference>
<sequence length="184" mass="18980">MRRRECKAQTTGGNDLRTRPAAGPRRTARVLGAALLLGLGGCGLPILTFQGEETAAAGAETAKATLAKGGPVEEPATTGSIDRKPLGFGADLGAEDWRRASAALAVALDPQGNGRPVKWDNPETTLRGSVNPTGLPYVANDLVCRDFLASVISPAGSRFVRGTGCKPSGGEWGLTRIRAAKSAT</sequence>
<evidence type="ECO:0000256" key="2">
    <source>
        <dbReference type="SAM" id="Phobius"/>
    </source>
</evidence>
<feature type="region of interest" description="Disordered" evidence="1">
    <location>
        <begin position="1"/>
        <end position="24"/>
    </location>
</feature>
<keyword evidence="2" id="KW-1133">Transmembrane helix</keyword>
<dbReference type="InterPro" id="IPR032635">
    <property type="entry name" value="Anti_2"/>
</dbReference>
<keyword evidence="2" id="KW-0812">Transmembrane</keyword>
<proteinExistence type="predicted"/>
<evidence type="ECO:0000313" key="5">
    <source>
        <dbReference type="Proteomes" id="UP001549145"/>
    </source>
</evidence>
<keyword evidence="2" id="KW-0472">Membrane</keyword>
<dbReference type="RefSeq" id="WP_238277858.1">
    <property type="nucleotide sequence ID" value="NZ_BPQL01000025.1"/>
</dbReference>
<evidence type="ECO:0000256" key="1">
    <source>
        <dbReference type="SAM" id="MobiDB-lite"/>
    </source>
</evidence>
<dbReference type="Proteomes" id="UP001549145">
    <property type="component" value="Unassembled WGS sequence"/>
</dbReference>
<gene>
    <name evidence="4" type="ORF">ABID43_005074</name>
</gene>
<protein>
    <submittedName>
        <fullName evidence="4">Surface antigen</fullName>
    </submittedName>
</protein>
<reference evidence="4 5" key="1">
    <citation type="submission" date="2024-06" db="EMBL/GenBank/DDBJ databases">
        <title>Genomic Encyclopedia of Type Strains, Phase IV (KMG-IV): sequencing the most valuable type-strain genomes for metagenomic binning, comparative biology and taxonomic classification.</title>
        <authorList>
            <person name="Goeker M."/>
        </authorList>
    </citation>
    <scope>NUCLEOTIDE SEQUENCE [LARGE SCALE GENOMIC DNA]</scope>
    <source>
        <strain evidence="4 5">DSM 21331</strain>
    </source>
</reference>